<evidence type="ECO:0000256" key="1">
    <source>
        <dbReference type="ARBA" id="ARBA00022441"/>
    </source>
</evidence>
<proteinExistence type="predicted"/>
<reference evidence="4 5" key="1">
    <citation type="journal article" date="2024" name="G3 (Bethesda)">
        <title>Genome assembly of Hibiscus sabdariffa L. provides insights into metabolisms of medicinal natural products.</title>
        <authorList>
            <person name="Kim T."/>
        </authorList>
    </citation>
    <scope>NUCLEOTIDE SEQUENCE [LARGE SCALE GENOMIC DNA]</scope>
    <source>
        <strain evidence="4">TK-2024</strain>
        <tissue evidence="4">Old leaves</tissue>
    </source>
</reference>
<dbReference type="Gene3D" id="2.120.10.80">
    <property type="entry name" value="Kelch-type beta propeller"/>
    <property type="match status" value="1"/>
</dbReference>
<gene>
    <name evidence="4" type="ORF">V6N11_011361</name>
</gene>
<protein>
    <recommendedName>
        <fullName evidence="6">F-box/kelch-repeat protein</fullName>
    </recommendedName>
</protein>
<feature type="compositionally biased region" description="Basic and acidic residues" evidence="3">
    <location>
        <begin position="9"/>
        <end position="23"/>
    </location>
</feature>
<accession>A0ABR2S7Z1</accession>
<dbReference type="Proteomes" id="UP001396334">
    <property type="component" value="Unassembled WGS sequence"/>
</dbReference>
<dbReference type="InterPro" id="IPR015915">
    <property type="entry name" value="Kelch-typ_b-propeller"/>
</dbReference>
<evidence type="ECO:0000256" key="3">
    <source>
        <dbReference type="SAM" id="MobiDB-lite"/>
    </source>
</evidence>
<evidence type="ECO:0000313" key="4">
    <source>
        <dbReference type="EMBL" id="KAK9021370.1"/>
    </source>
</evidence>
<evidence type="ECO:0000313" key="5">
    <source>
        <dbReference type="Proteomes" id="UP001396334"/>
    </source>
</evidence>
<dbReference type="Pfam" id="PF01344">
    <property type="entry name" value="Kelch_1"/>
    <property type="match status" value="2"/>
</dbReference>
<dbReference type="SMART" id="SM00612">
    <property type="entry name" value="Kelch"/>
    <property type="match status" value="3"/>
</dbReference>
<dbReference type="SUPFAM" id="SSF117281">
    <property type="entry name" value="Kelch motif"/>
    <property type="match status" value="1"/>
</dbReference>
<dbReference type="PANTHER" id="PTHR46122:SF9">
    <property type="entry name" value="F-BOX_KELCH-REPEAT PROTEIN"/>
    <property type="match status" value="1"/>
</dbReference>
<keyword evidence="2" id="KW-0677">Repeat</keyword>
<evidence type="ECO:0008006" key="6">
    <source>
        <dbReference type="Google" id="ProtNLM"/>
    </source>
</evidence>
<evidence type="ECO:0000256" key="2">
    <source>
        <dbReference type="ARBA" id="ARBA00022737"/>
    </source>
</evidence>
<dbReference type="InterPro" id="IPR052439">
    <property type="entry name" value="F-box/Kelch-repeat"/>
</dbReference>
<feature type="region of interest" description="Disordered" evidence="3">
    <location>
        <begin position="1"/>
        <end position="23"/>
    </location>
</feature>
<name>A0ABR2S7Z1_9ROSI</name>
<dbReference type="InterPro" id="IPR006652">
    <property type="entry name" value="Kelch_1"/>
</dbReference>
<keyword evidence="1" id="KW-0880">Kelch repeat</keyword>
<comment type="caution">
    <text evidence="4">The sequence shown here is derived from an EMBL/GenBank/DDBJ whole genome shotgun (WGS) entry which is preliminary data.</text>
</comment>
<sequence>MAKKGVKQLKGDENKEEKEDLSLAKIDQPDNLRHAGDCSEPSSLIHQLGRDLSINCLIHCSRFDHGVIASLNSWFHSVIKSGELYRRRREGGIAEHWVYFSCNLSVWEAFDPIYGRLMRLPKINCSDCFMFSDKESLAVGTELLVFGRDIMSNAICKYSVVTRSWTSGALMNTPRCLFGSASLGEIGIVGGGCDPLGNVLDSAELYNSETGEWMTIPSMNKARKMCSAVFMDGKFYIIGGTGVGKLEKLTCGEVYDLKTKTWQLIPNMYRIRNEGDGETAASSSMEAPPLVGVVNNQLYLADHALKVVKKYDKEENRWETVGPLPERATSMNGWGMAFRACGELLIIITGQSDEGVIEIYSWAPWDGPVKWDLLVRKPSCSFVYNCAVMGC</sequence>
<keyword evidence="5" id="KW-1185">Reference proteome</keyword>
<dbReference type="EMBL" id="JBBPBN010000016">
    <property type="protein sequence ID" value="KAK9021370.1"/>
    <property type="molecule type" value="Genomic_DNA"/>
</dbReference>
<dbReference type="PANTHER" id="PTHR46122">
    <property type="entry name" value="GALACTOSE OXIDASE/KELCH REPEAT PROTEIN-RELATED"/>
    <property type="match status" value="1"/>
</dbReference>
<organism evidence="4 5">
    <name type="scientific">Hibiscus sabdariffa</name>
    <name type="common">roselle</name>
    <dbReference type="NCBI Taxonomy" id="183260"/>
    <lineage>
        <taxon>Eukaryota</taxon>
        <taxon>Viridiplantae</taxon>
        <taxon>Streptophyta</taxon>
        <taxon>Embryophyta</taxon>
        <taxon>Tracheophyta</taxon>
        <taxon>Spermatophyta</taxon>
        <taxon>Magnoliopsida</taxon>
        <taxon>eudicotyledons</taxon>
        <taxon>Gunneridae</taxon>
        <taxon>Pentapetalae</taxon>
        <taxon>rosids</taxon>
        <taxon>malvids</taxon>
        <taxon>Malvales</taxon>
        <taxon>Malvaceae</taxon>
        <taxon>Malvoideae</taxon>
        <taxon>Hibiscus</taxon>
    </lineage>
</organism>